<dbReference type="GO" id="GO:0005615">
    <property type="term" value="C:extracellular space"/>
    <property type="evidence" value="ECO:0007669"/>
    <property type="project" value="TreeGrafter"/>
</dbReference>
<evidence type="ECO:0000256" key="1">
    <source>
        <dbReference type="ARBA" id="ARBA00001947"/>
    </source>
</evidence>
<protein>
    <recommendedName>
        <fullName evidence="12">Peptidase M14 domain-containing protein</fullName>
    </recommendedName>
</protein>
<evidence type="ECO:0000256" key="7">
    <source>
        <dbReference type="ARBA" id="ARBA00022801"/>
    </source>
</evidence>
<keyword evidence="14" id="KW-1185">Reference proteome</keyword>
<evidence type="ECO:0000256" key="10">
    <source>
        <dbReference type="PROSITE-ProRule" id="PRU01379"/>
    </source>
</evidence>
<keyword evidence="8" id="KW-0862">Zinc</keyword>
<dbReference type="Proteomes" id="UP001461498">
    <property type="component" value="Unassembled WGS sequence"/>
</dbReference>
<evidence type="ECO:0000256" key="8">
    <source>
        <dbReference type="ARBA" id="ARBA00022833"/>
    </source>
</evidence>
<dbReference type="AlphaFoldDB" id="A0AAW1DQK0"/>
<feature type="transmembrane region" description="Helical" evidence="11">
    <location>
        <begin position="6"/>
        <end position="24"/>
    </location>
</feature>
<keyword evidence="4" id="KW-0645">Protease</keyword>
<evidence type="ECO:0000256" key="2">
    <source>
        <dbReference type="ARBA" id="ARBA00005988"/>
    </source>
</evidence>
<dbReference type="GO" id="GO:0006508">
    <property type="term" value="P:proteolysis"/>
    <property type="evidence" value="ECO:0007669"/>
    <property type="project" value="UniProtKB-KW"/>
</dbReference>
<evidence type="ECO:0000256" key="5">
    <source>
        <dbReference type="ARBA" id="ARBA00022723"/>
    </source>
</evidence>
<dbReference type="EMBL" id="JAPXFL010000001">
    <property type="protein sequence ID" value="KAK9512962.1"/>
    <property type="molecule type" value="Genomic_DNA"/>
</dbReference>
<proteinExistence type="inferred from homology"/>
<evidence type="ECO:0000256" key="4">
    <source>
        <dbReference type="ARBA" id="ARBA00022670"/>
    </source>
</evidence>
<gene>
    <name evidence="13" type="ORF">O3M35_001261</name>
</gene>
<dbReference type="CDD" id="cd03860">
    <property type="entry name" value="M14_CP_A-B_like"/>
    <property type="match status" value="1"/>
</dbReference>
<keyword evidence="3" id="KW-0121">Carboxypeptidase</keyword>
<keyword evidence="9" id="KW-0482">Metalloprotease</keyword>
<dbReference type="PANTHER" id="PTHR11705">
    <property type="entry name" value="PROTEASE FAMILY M14 CARBOXYPEPTIDASE A,B"/>
    <property type="match status" value="1"/>
</dbReference>
<feature type="domain" description="Peptidase M14" evidence="12">
    <location>
        <begin position="32"/>
        <end position="330"/>
    </location>
</feature>
<comment type="similarity">
    <text evidence="2 10">Belongs to the peptidase M14 family.</text>
</comment>
<evidence type="ECO:0000256" key="3">
    <source>
        <dbReference type="ARBA" id="ARBA00022645"/>
    </source>
</evidence>
<dbReference type="Gene3D" id="3.40.630.10">
    <property type="entry name" value="Zn peptidases"/>
    <property type="match status" value="1"/>
</dbReference>
<keyword evidence="11" id="KW-0472">Membrane</keyword>
<comment type="cofactor">
    <cofactor evidence="1">
        <name>Zn(2+)</name>
        <dbReference type="ChEBI" id="CHEBI:29105"/>
    </cofactor>
</comment>
<dbReference type="Pfam" id="PF00246">
    <property type="entry name" value="Peptidase_M14"/>
    <property type="match status" value="1"/>
</dbReference>
<keyword evidence="11" id="KW-1133">Transmembrane helix</keyword>
<evidence type="ECO:0000313" key="13">
    <source>
        <dbReference type="EMBL" id="KAK9512962.1"/>
    </source>
</evidence>
<feature type="active site" description="Proton donor/acceptor" evidence="10">
    <location>
        <position position="294"/>
    </location>
</feature>
<accession>A0AAW1DQK0</accession>
<keyword evidence="7" id="KW-0378">Hydrolase</keyword>
<keyword evidence="5" id="KW-0479">Metal-binding</keyword>
<reference evidence="13 14" key="1">
    <citation type="submission" date="2022-12" db="EMBL/GenBank/DDBJ databases">
        <title>Chromosome-level genome assembly of true bugs.</title>
        <authorList>
            <person name="Ma L."/>
            <person name="Li H."/>
        </authorList>
    </citation>
    <scope>NUCLEOTIDE SEQUENCE [LARGE SCALE GENOMIC DNA]</scope>
    <source>
        <strain evidence="13">Lab_2022b</strain>
    </source>
</reference>
<evidence type="ECO:0000256" key="9">
    <source>
        <dbReference type="ARBA" id="ARBA00023049"/>
    </source>
</evidence>
<dbReference type="FunFam" id="3.40.630.10:FF:000084">
    <property type="entry name" value="Carboxypeptidase B2"/>
    <property type="match status" value="1"/>
</dbReference>
<dbReference type="SMART" id="SM00631">
    <property type="entry name" value="Zn_pept"/>
    <property type="match status" value="1"/>
</dbReference>
<dbReference type="InterPro" id="IPR000834">
    <property type="entry name" value="Peptidase_M14"/>
</dbReference>
<keyword evidence="6" id="KW-0732">Signal</keyword>
<sequence length="330" mass="37435">MSIIIIKLTIFILGFFMIISKYSINGDEDMFKYRTYKEINEYLDKVAEKHKDKVKSFTIGYSYENRTINGIRISGNNTGIKKTRVLIDAGIHAREWIGPVVVLYAINQLLENKAYSPLIDKLDWYIVPMLNPDGYVFSMEHPNGDRLWRKNRAPTYLPNCIGVDLNRNFGFVWGGPGSSTDPCNLSYRGTHPYSEPETLAFAEFVMSIRDQLKLYLTYHSSAQAILYPWGFGDDLPADWMDLHNLAVKAEKAMSKVNGTHYLIGSTTSLVGVGAGGSDDWAKGYANIKYVYTIELPGQEYPQQGFHPPKQDLPKIAEENFQGIKIFAEEL</sequence>
<organism evidence="13 14">
    <name type="scientific">Rhynocoris fuscipes</name>
    <dbReference type="NCBI Taxonomy" id="488301"/>
    <lineage>
        <taxon>Eukaryota</taxon>
        <taxon>Metazoa</taxon>
        <taxon>Ecdysozoa</taxon>
        <taxon>Arthropoda</taxon>
        <taxon>Hexapoda</taxon>
        <taxon>Insecta</taxon>
        <taxon>Pterygota</taxon>
        <taxon>Neoptera</taxon>
        <taxon>Paraneoptera</taxon>
        <taxon>Hemiptera</taxon>
        <taxon>Heteroptera</taxon>
        <taxon>Panheteroptera</taxon>
        <taxon>Cimicomorpha</taxon>
        <taxon>Reduviidae</taxon>
        <taxon>Harpactorinae</taxon>
        <taxon>Harpactorini</taxon>
        <taxon>Rhynocoris</taxon>
    </lineage>
</organism>
<keyword evidence="11" id="KW-0812">Transmembrane</keyword>
<dbReference type="PANTHER" id="PTHR11705:SF140">
    <property type="entry name" value="FI02848P-RELATED"/>
    <property type="match status" value="1"/>
</dbReference>
<dbReference type="PROSITE" id="PS52035">
    <property type="entry name" value="PEPTIDASE_M14"/>
    <property type="match status" value="1"/>
</dbReference>
<dbReference type="GO" id="GO:0004181">
    <property type="term" value="F:metallocarboxypeptidase activity"/>
    <property type="evidence" value="ECO:0007669"/>
    <property type="project" value="InterPro"/>
</dbReference>
<evidence type="ECO:0000259" key="12">
    <source>
        <dbReference type="PROSITE" id="PS52035"/>
    </source>
</evidence>
<dbReference type="GO" id="GO:0008270">
    <property type="term" value="F:zinc ion binding"/>
    <property type="evidence" value="ECO:0007669"/>
    <property type="project" value="InterPro"/>
</dbReference>
<comment type="caution">
    <text evidence="13">The sequence shown here is derived from an EMBL/GenBank/DDBJ whole genome shotgun (WGS) entry which is preliminary data.</text>
</comment>
<evidence type="ECO:0000256" key="6">
    <source>
        <dbReference type="ARBA" id="ARBA00022729"/>
    </source>
</evidence>
<dbReference type="PRINTS" id="PR00765">
    <property type="entry name" value="CRBOXYPTASEA"/>
</dbReference>
<evidence type="ECO:0000256" key="11">
    <source>
        <dbReference type="SAM" id="Phobius"/>
    </source>
</evidence>
<evidence type="ECO:0000313" key="14">
    <source>
        <dbReference type="Proteomes" id="UP001461498"/>
    </source>
</evidence>
<dbReference type="SUPFAM" id="SSF53187">
    <property type="entry name" value="Zn-dependent exopeptidases"/>
    <property type="match status" value="1"/>
</dbReference>
<name>A0AAW1DQK0_9HEMI</name>